<evidence type="ECO:0000313" key="2">
    <source>
        <dbReference type="EMBL" id="KPX67452.1"/>
    </source>
</evidence>
<dbReference type="AlphaFoldDB" id="A0A0N0X6F2"/>
<evidence type="ECO:0000313" key="1">
    <source>
        <dbReference type="EMBL" id="KPC19630.1"/>
    </source>
</evidence>
<proteinExistence type="predicted"/>
<dbReference type="EMBL" id="RBTW01000234">
    <property type="protein sequence ID" value="RMU17113.1"/>
    <property type="molecule type" value="Genomic_DNA"/>
</dbReference>
<comment type="caution">
    <text evidence="2">The sequence shown here is derived from an EMBL/GenBank/DDBJ whole genome shotgun (WGS) entry which is preliminary data.</text>
</comment>
<evidence type="ECO:0000313" key="3">
    <source>
        <dbReference type="EMBL" id="RMU17113.1"/>
    </source>
</evidence>
<dbReference type="InterPro" id="IPR003458">
    <property type="entry name" value="Phage_T4_Gp38_tail_assem"/>
</dbReference>
<reference evidence="1 4" key="3">
    <citation type="submission" date="2015-10" db="EMBL/GenBank/DDBJ databases">
        <title>Comparative genomics and high-throughput reverse genetic screens identify a new phytobacterial MAMP and an Arabidopsis receptor required for immune elicitation.</title>
        <authorList>
            <person name="Mott G.A."/>
            <person name="Thakur S."/>
            <person name="Wang P.W."/>
            <person name="Desveaux D."/>
            <person name="Guttman D.S."/>
        </authorList>
    </citation>
    <scope>NUCLEOTIDE SEQUENCE [LARGE SCALE GENOMIC DNA]</scope>
    <source>
        <strain evidence="1 4">107</strain>
    </source>
</reference>
<dbReference type="Pfam" id="PF02413">
    <property type="entry name" value="Caudo_TAP"/>
    <property type="match status" value="1"/>
</dbReference>
<reference evidence="2 5" key="2">
    <citation type="submission" date="2015-09" db="EMBL/GenBank/DDBJ databases">
        <title>Genome announcement of multiple Pseudomonas syringae strains.</title>
        <authorList>
            <person name="Thakur S."/>
            <person name="Wang P.W."/>
            <person name="Gong Y."/>
            <person name="Weir B.S."/>
            <person name="Guttman D.S."/>
        </authorList>
    </citation>
    <scope>NUCLEOTIDE SEQUENCE [LARGE SCALE GENOMIC DNA]</scope>
    <source>
        <strain evidence="2 5">ICMP3507</strain>
    </source>
</reference>
<evidence type="ECO:0000313" key="5">
    <source>
        <dbReference type="Proteomes" id="UP000050265"/>
    </source>
</evidence>
<name>A0A0N0X6F2_PSEAV</name>
<evidence type="ECO:0000313" key="4">
    <source>
        <dbReference type="Proteomes" id="UP000037943"/>
    </source>
</evidence>
<dbReference type="PATRIC" id="fig|53707.5.peg.2109"/>
<dbReference type="Proteomes" id="UP000037943">
    <property type="component" value="Unassembled WGS sequence"/>
</dbReference>
<accession>A0A0N0X6F2</accession>
<dbReference type="GeneID" id="61872167"/>
<dbReference type="EMBL" id="LGLK01000038">
    <property type="protein sequence ID" value="KPC19630.1"/>
    <property type="molecule type" value="Genomic_DNA"/>
</dbReference>
<reference evidence="3 6" key="4">
    <citation type="submission" date="2018-08" db="EMBL/GenBank/DDBJ databases">
        <title>Recombination of ecologically and evolutionarily significant loci maintains genetic cohesion in the Pseudomonas syringae species complex.</title>
        <authorList>
            <person name="Dillon M."/>
            <person name="Thakur S."/>
            <person name="Almeida R.N.D."/>
            <person name="Weir B.S."/>
            <person name="Guttman D.S."/>
        </authorList>
    </citation>
    <scope>NUCLEOTIDE SEQUENCE [LARGE SCALE GENOMIC DNA]</scope>
    <source>
        <strain evidence="3 6">ICMP 3402</strain>
    </source>
</reference>
<dbReference type="RefSeq" id="WP_005743970.1">
    <property type="nucleotide sequence ID" value="NZ_CP020351.1"/>
</dbReference>
<dbReference type="EMBL" id="LJQP01000265">
    <property type="protein sequence ID" value="KPX67452.1"/>
    <property type="molecule type" value="Genomic_DNA"/>
</dbReference>
<dbReference type="Proteomes" id="UP000271817">
    <property type="component" value="Unassembled WGS sequence"/>
</dbReference>
<sequence>MPTYLIDDSNALIGPVELPVIPGLGEQVPGNAVSLADVLSEPDNGFTWAIVDDEPQLVVDRRGLMYRTSDGSEEEWTNLGTPHEGLTTKKWPGKYHVWRDGDWALDEETQKFALAGAALLVRDQRLQEAATRIAPLQYAEDLGEATEAEKTSLLEWKRYSVKLNRIEQSTDYPLQIEWPSPPLDALAQ</sequence>
<gene>
    <name evidence="1" type="ORF">AC499_3359</name>
    <name evidence="2" type="ORF">ALO35_00195</name>
    <name evidence="3" type="ORF">ALP33_02964</name>
</gene>
<organism evidence="2 5">
    <name type="scientific">Pseudomonas amygdali pv. lachrymans</name>
    <name type="common">Pseudomonas syringae pv. lachrymans</name>
    <dbReference type="NCBI Taxonomy" id="53707"/>
    <lineage>
        <taxon>Bacteria</taxon>
        <taxon>Pseudomonadati</taxon>
        <taxon>Pseudomonadota</taxon>
        <taxon>Gammaproteobacteria</taxon>
        <taxon>Pseudomonadales</taxon>
        <taxon>Pseudomonadaceae</taxon>
        <taxon>Pseudomonas</taxon>
        <taxon>Pseudomonas amygdali</taxon>
    </lineage>
</organism>
<protein>
    <submittedName>
        <fullName evidence="2">Uncharacterized protein</fullName>
    </submittedName>
</protein>
<reference evidence="1 4" key="1">
    <citation type="submission" date="2015-07" db="EMBL/GenBank/DDBJ databases">
        <authorList>
            <person name="O'Brien H.E."/>
            <person name="Thakur S."/>
            <person name="Gong Y."/>
            <person name="Wang P.W."/>
            <person name="Guttman D.S."/>
        </authorList>
    </citation>
    <scope>NUCLEOTIDE SEQUENCE [LARGE SCALE GENOMIC DNA]</scope>
    <source>
        <strain evidence="1 4">107</strain>
    </source>
</reference>
<keyword evidence="4" id="KW-1185">Reference proteome</keyword>
<evidence type="ECO:0000313" key="6">
    <source>
        <dbReference type="Proteomes" id="UP000271817"/>
    </source>
</evidence>
<dbReference type="Proteomes" id="UP000050265">
    <property type="component" value="Unassembled WGS sequence"/>
</dbReference>